<dbReference type="EMBL" id="JEMT01003211">
    <property type="protein sequence ID" value="EXX79470.1"/>
    <property type="molecule type" value="Genomic_DNA"/>
</dbReference>
<accession>A0A015KIL3</accession>
<comment type="caution">
    <text evidence="2">The sequence shown here is derived from an EMBL/GenBank/DDBJ whole genome shotgun (WGS) entry which is preliminary data.</text>
</comment>
<sequence>MIRVNLWPLTYLYAKQPFPDGDAAAIKSSPSRFYAAAYLHDAPVTFKEKFTTNCAMCDEVDRALSRYSSYSSRAHCKKSGDNKRILVFFFI</sequence>
<reference evidence="2 3" key="1">
    <citation type="submission" date="2014-02" db="EMBL/GenBank/DDBJ databases">
        <title>Single nucleus genome sequencing reveals high similarity among nuclei of an endomycorrhizal fungus.</title>
        <authorList>
            <person name="Lin K."/>
            <person name="Geurts R."/>
            <person name="Zhang Z."/>
            <person name="Limpens E."/>
            <person name="Saunders D.G."/>
            <person name="Mu D."/>
            <person name="Pang E."/>
            <person name="Cao H."/>
            <person name="Cha H."/>
            <person name="Lin T."/>
            <person name="Zhou Q."/>
            <person name="Shang Y."/>
            <person name="Li Y."/>
            <person name="Ivanov S."/>
            <person name="Sharma T."/>
            <person name="Velzen R.V."/>
            <person name="Ruijter N.D."/>
            <person name="Aanen D.K."/>
            <person name="Win J."/>
            <person name="Kamoun S."/>
            <person name="Bisseling T."/>
            <person name="Huang S."/>
        </authorList>
    </citation>
    <scope>NUCLEOTIDE SEQUENCE [LARGE SCALE GENOMIC DNA]</scope>
    <source>
        <strain evidence="2">DAOM 197198w</strain>
        <strain evidence="3">DAOM197198w</strain>
    </source>
</reference>
<gene>
    <name evidence="2" type="ORF">RirG_005270</name>
    <name evidence="1" type="ORF">RirG_157010</name>
</gene>
<name>A0A015KIL3_RHIIW</name>
<dbReference type="EMBL" id="JEMT01024286">
    <property type="protein sequence ID" value="EXX62943.1"/>
    <property type="molecule type" value="Genomic_DNA"/>
</dbReference>
<protein>
    <submittedName>
        <fullName evidence="2">Uncharacterized protein</fullName>
    </submittedName>
</protein>
<proteinExistence type="predicted"/>
<keyword evidence="3" id="KW-1185">Reference proteome</keyword>
<dbReference type="HOGENOM" id="CLU_2428212_0_0_1"/>
<organism evidence="2 3">
    <name type="scientific">Rhizophagus irregularis (strain DAOM 197198w)</name>
    <name type="common">Glomus intraradices</name>
    <dbReference type="NCBI Taxonomy" id="1432141"/>
    <lineage>
        <taxon>Eukaryota</taxon>
        <taxon>Fungi</taxon>
        <taxon>Fungi incertae sedis</taxon>
        <taxon>Mucoromycota</taxon>
        <taxon>Glomeromycotina</taxon>
        <taxon>Glomeromycetes</taxon>
        <taxon>Glomerales</taxon>
        <taxon>Glomeraceae</taxon>
        <taxon>Rhizophagus</taxon>
    </lineage>
</organism>
<dbReference type="AlphaFoldDB" id="A0A015KIL3"/>
<evidence type="ECO:0000313" key="3">
    <source>
        <dbReference type="Proteomes" id="UP000022910"/>
    </source>
</evidence>
<dbReference type="Proteomes" id="UP000022910">
    <property type="component" value="Unassembled WGS sequence"/>
</dbReference>
<evidence type="ECO:0000313" key="1">
    <source>
        <dbReference type="EMBL" id="EXX62943.1"/>
    </source>
</evidence>
<evidence type="ECO:0000313" key="2">
    <source>
        <dbReference type="EMBL" id="EXX79470.1"/>
    </source>
</evidence>